<accession>A0ACC0A6S2</accession>
<dbReference type="Proteomes" id="UP001060085">
    <property type="component" value="Linkage Group LG06"/>
</dbReference>
<dbReference type="EMBL" id="CM044706">
    <property type="protein sequence ID" value="KAI5656607.1"/>
    <property type="molecule type" value="Genomic_DNA"/>
</dbReference>
<evidence type="ECO:0000313" key="1">
    <source>
        <dbReference type="EMBL" id="KAI5656607.1"/>
    </source>
</evidence>
<name>A0ACC0A6S2_CATRO</name>
<proteinExistence type="predicted"/>
<keyword evidence="2" id="KW-1185">Reference proteome</keyword>
<comment type="caution">
    <text evidence="1">The sequence shown here is derived from an EMBL/GenBank/DDBJ whole genome shotgun (WGS) entry which is preliminary data.</text>
</comment>
<protein>
    <submittedName>
        <fullName evidence="1">Uncharacterized protein</fullName>
    </submittedName>
</protein>
<reference evidence="2" key="1">
    <citation type="journal article" date="2023" name="Nat. Plants">
        <title>Single-cell RNA sequencing provides a high-resolution roadmap for understanding the multicellular compartmentation of specialized metabolism.</title>
        <authorList>
            <person name="Sun S."/>
            <person name="Shen X."/>
            <person name="Li Y."/>
            <person name="Li Y."/>
            <person name="Wang S."/>
            <person name="Li R."/>
            <person name="Zhang H."/>
            <person name="Shen G."/>
            <person name="Guo B."/>
            <person name="Wei J."/>
            <person name="Xu J."/>
            <person name="St-Pierre B."/>
            <person name="Chen S."/>
            <person name="Sun C."/>
        </authorList>
    </citation>
    <scope>NUCLEOTIDE SEQUENCE [LARGE SCALE GENOMIC DNA]</scope>
</reference>
<sequence length="102" mass="11885">MQCNRSSRRNCTLTVEPVWILNLWMSAGEKPSYVIIYEMCLQPKCLYEHILHNVHPVICWPAVLLRTNRMSWNALNPPKLSDNPNEHIGFYTIKSMQSSHST</sequence>
<gene>
    <name evidence="1" type="ORF">M9H77_25400</name>
</gene>
<organism evidence="1 2">
    <name type="scientific">Catharanthus roseus</name>
    <name type="common">Madagascar periwinkle</name>
    <name type="synonym">Vinca rosea</name>
    <dbReference type="NCBI Taxonomy" id="4058"/>
    <lineage>
        <taxon>Eukaryota</taxon>
        <taxon>Viridiplantae</taxon>
        <taxon>Streptophyta</taxon>
        <taxon>Embryophyta</taxon>
        <taxon>Tracheophyta</taxon>
        <taxon>Spermatophyta</taxon>
        <taxon>Magnoliopsida</taxon>
        <taxon>eudicotyledons</taxon>
        <taxon>Gunneridae</taxon>
        <taxon>Pentapetalae</taxon>
        <taxon>asterids</taxon>
        <taxon>lamiids</taxon>
        <taxon>Gentianales</taxon>
        <taxon>Apocynaceae</taxon>
        <taxon>Rauvolfioideae</taxon>
        <taxon>Vinceae</taxon>
        <taxon>Catharanthinae</taxon>
        <taxon>Catharanthus</taxon>
    </lineage>
</organism>
<evidence type="ECO:0000313" key="2">
    <source>
        <dbReference type="Proteomes" id="UP001060085"/>
    </source>
</evidence>